<evidence type="ECO:0000256" key="14">
    <source>
        <dbReference type="ARBA" id="ARBA00048679"/>
    </source>
</evidence>
<keyword evidence="10 15" id="KW-1133">Transmembrane helix</keyword>
<sequence>MDQPSVRHLLSCIALQAMLFWSLGRSQEPGFLSIDCGSDSASTYTDANGIEWVSDSNLMNEGTPIQVTGGDDPLLANMRLFDGNQSKYCYSLSNSAVEAGAFFLVRVAIWAGITPPYTPKDPDGYFRFKLLVDANEWTEVRFSFGSTTWLTSDMYTRAQRSSINVCFARSTPDGDAPFISALELRPLPPTLITTSTMSKTDTIFVCLGHNDYGVPANSNVSLTRYPLDSLDRIWISFKALATDPLNMTTLPIDVGQQDEPPIRILQNSFMGNPWFTIPFSDLDPDSEYALVFYFAEIDPAVTASDQRTFNIYANDNILNTEGAIDVFAQVGSNSAYGYGTAIFPSSTGHITLNFTPTAATSIYLPFLAAAEIFEVKSMTPITSATAVSAIEVINPSLGLTSSIGDPCLPVGYGYPWLNCSGSSGITVISLSQYGTGGELPGAINSLSNLTEIHLNGNNLQGEIPDLSGLLDLETLDLSNNRLSGSIPDSLALLKNLKVLYLQNNNLTGEIPAALLQRRQAAQLTFEFSGNSLCESNSEECGSQLPPSTTSKKSSTGAIVGGAIAAIIVVAILICIFVYFFCCKKKPPVQEDPKVVLPRASPEQELQINQMNERRSPVLNKAMPKLAIQEFSYEEIITATYNFCTKLGQGGFGPVYKGCLQDGLLVAIKVASNSANQGAKEFLNEVDLLSRVHHKNLVGLLGFCNEEKLVLVYEFMSNGSLFDCLHGPYLRASPLAWRTRLRIMVDAAQGLDYLHNGCNP</sequence>
<evidence type="ECO:0000256" key="1">
    <source>
        <dbReference type="ARBA" id="ARBA00004167"/>
    </source>
</evidence>
<feature type="transmembrane region" description="Helical" evidence="15">
    <location>
        <begin position="557"/>
        <end position="581"/>
    </location>
</feature>
<dbReference type="Gene3D" id="1.10.510.10">
    <property type="entry name" value="Transferase(Phosphotransferase) domain 1"/>
    <property type="match status" value="1"/>
</dbReference>
<evidence type="ECO:0000256" key="2">
    <source>
        <dbReference type="ARBA" id="ARBA00012513"/>
    </source>
</evidence>
<evidence type="ECO:0000256" key="7">
    <source>
        <dbReference type="ARBA" id="ARBA00022737"/>
    </source>
</evidence>
<evidence type="ECO:0000256" key="4">
    <source>
        <dbReference type="ARBA" id="ARBA00022679"/>
    </source>
</evidence>
<keyword evidence="3" id="KW-0433">Leucine-rich repeat</keyword>
<dbReference type="InterPro" id="IPR032675">
    <property type="entry name" value="LRR_dom_sf"/>
</dbReference>
<dbReference type="OrthoDB" id="1111193at2759"/>
<dbReference type="Pfam" id="PF12819">
    <property type="entry name" value="Malectin_like"/>
    <property type="match status" value="1"/>
</dbReference>
<evidence type="ECO:0000256" key="3">
    <source>
        <dbReference type="ARBA" id="ARBA00022614"/>
    </source>
</evidence>
<dbReference type="InterPro" id="IPR000719">
    <property type="entry name" value="Prot_kinase_dom"/>
</dbReference>
<dbReference type="PROSITE" id="PS51450">
    <property type="entry name" value="LRR"/>
    <property type="match status" value="2"/>
</dbReference>
<dbReference type="PRINTS" id="PR00019">
    <property type="entry name" value="LEURICHRPT"/>
</dbReference>
<reference evidence="18" key="1">
    <citation type="submission" date="2021-01" db="EMBL/GenBank/DDBJ databases">
        <title>Adiantum capillus-veneris genome.</title>
        <authorList>
            <person name="Fang Y."/>
            <person name="Liao Q."/>
        </authorList>
    </citation>
    <scope>NUCLEOTIDE SEQUENCE</scope>
    <source>
        <strain evidence="18">H3</strain>
        <tissue evidence="18">Leaf</tissue>
    </source>
</reference>
<evidence type="ECO:0000256" key="15">
    <source>
        <dbReference type="SAM" id="Phobius"/>
    </source>
</evidence>
<evidence type="ECO:0000256" key="9">
    <source>
        <dbReference type="ARBA" id="ARBA00022840"/>
    </source>
</evidence>
<accession>A0A9D4U5D6</accession>
<dbReference type="AlphaFoldDB" id="A0A9D4U5D6"/>
<evidence type="ECO:0000256" key="16">
    <source>
        <dbReference type="SAM" id="SignalP"/>
    </source>
</evidence>
<feature type="signal peptide" evidence="16">
    <location>
        <begin position="1"/>
        <end position="26"/>
    </location>
</feature>
<dbReference type="GO" id="GO:0004672">
    <property type="term" value="F:protein kinase activity"/>
    <property type="evidence" value="ECO:0007669"/>
    <property type="project" value="InterPro"/>
</dbReference>
<comment type="subcellular location">
    <subcellularLocation>
        <location evidence="1">Membrane</location>
        <topology evidence="1">Single-pass membrane protein</topology>
    </subcellularLocation>
</comment>
<dbReference type="EC" id="2.7.11.1" evidence="2"/>
<comment type="catalytic activity">
    <reaction evidence="13">
        <text>L-threonyl-[protein] + ATP = O-phospho-L-threonyl-[protein] + ADP + H(+)</text>
        <dbReference type="Rhea" id="RHEA:46608"/>
        <dbReference type="Rhea" id="RHEA-COMP:11060"/>
        <dbReference type="Rhea" id="RHEA-COMP:11605"/>
        <dbReference type="ChEBI" id="CHEBI:15378"/>
        <dbReference type="ChEBI" id="CHEBI:30013"/>
        <dbReference type="ChEBI" id="CHEBI:30616"/>
        <dbReference type="ChEBI" id="CHEBI:61977"/>
        <dbReference type="ChEBI" id="CHEBI:456216"/>
        <dbReference type="EC" id="2.7.11.1"/>
    </reaction>
</comment>
<keyword evidence="7" id="KW-0677">Repeat</keyword>
<dbReference type="SUPFAM" id="SSF52058">
    <property type="entry name" value="L domain-like"/>
    <property type="match status" value="1"/>
</dbReference>
<dbReference type="InterPro" id="IPR011009">
    <property type="entry name" value="Kinase-like_dom_sf"/>
</dbReference>
<evidence type="ECO:0000256" key="11">
    <source>
        <dbReference type="ARBA" id="ARBA00023136"/>
    </source>
</evidence>
<keyword evidence="12" id="KW-0325">Glycoprotein</keyword>
<protein>
    <recommendedName>
        <fullName evidence="2">non-specific serine/threonine protein kinase</fullName>
        <ecNumber evidence="2">2.7.11.1</ecNumber>
    </recommendedName>
</protein>
<keyword evidence="19" id="KW-1185">Reference proteome</keyword>
<dbReference type="GO" id="GO:0005524">
    <property type="term" value="F:ATP binding"/>
    <property type="evidence" value="ECO:0007669"/>
    <property type="project" value="UniProtKB-KW"/>
</dbReference>
<dbReference type="SUPFAM" id="SSF56112">
    <property type="entry name" value="Protein kinase-like (PK-like)"/>
    <property type="match status" value="1"/>
</dbReference>
<evidence type="ECO:0000256" key="12">
    <source>
        <dbReference type="ARBA" id="ARBA00023180"/>
    </source>
</evidence>
<keyword evidence="5 15" id="KW-0812">Transmembrane</keyword>
<dbReference type="PANTHER" id="PTHR45631">
    <property type="entry name" value="OS07G0107800 PROTEIN-RELATED"/>
    <property type="match status" value="1"/>
</dbReference>
<keyword evidence="4" id="KW-0808">Transferase</keyword>
<dbReference type="Pfam" id="PF12799">
    <property type="entry name" value="LRR_4"/>
    <property type="match status" value="1"/>
</dbReference>
<comment type="catalytic activity">
    <reaction evidence="14">
        <text>L-seryl-[protein] + ATP = O-phospho-L-seryl-[protein] + ADP + H(+)</text>
        <dbReference type="Rhea" id="RHEA:17989"/>
        <dbReference type="Rhea" id="RHEA-COMP:9863"/>
        <dbReference type="Rhea" id="RHEA-COMP:11604"/>
        <dbReference type="ChEBI" id="CHEBI:15378"/>
        <dbReference type="ChEBI" id="CHEBI:29999"/>
        <dbReference type="ChEBI" id="CHEBI:30616"/>
        <dbReference type="ChEBI" id="CHEBI:83421"/>
        <dbReference type="ChEBI" id="CHEBI:456216"/>
        <dbReference type="EC" id="2.7.11.1"/>
    </reaction>
</comment>
<evidence type="ECO:0000259" key="17">
    <source>
        <dbReference type="PROSITE" id="PS50011"/>
    </source>
</evidence>
<dbReference type="Gene3D" id="3.80.10.10">
    <property type="entry name" value="Ribonuclease Inhibitor"/>
    <property type="match status" value="2"/>
</dbReference>
<organism evidence="18 19">
    <name type="scientific">Adiantum capillus-veneris</name>
    <name type="common">Maidenhair fern</name>
    <dbReference type="NCBI Taxonomy" id="13818"/>
    <lineage>
        <taxon>Eukaryota</taxon>
        <taxon>Viridiplantae</taxon>
        <taxon>Streptophyta</taxon>
        <taxon>Embryophyta</taxon>
        <taxon>Tracheophyta</taxon>
        <taxon>Polypodiopsida</taxon>
        <taxon>Polypodiidae</taxon>
        <taxon>Polypodiales</taxon>
        <taxon>Pteridineae</taxon>
        <taxon>Pteridaceae</taxon>
        <taxon>Vittarioideae</taxon>
        <taxon>Adiantum</taxon>
    </lineage>
</organism>
<dbReference type="FunFam" id="3.30.200.20:FF:000178">
    <property type="entry name" value="serine/threonine-protein kinase PBS1-like"/>
    <property type="match status" value="1"/>
</dbReference>
<evidence type="ECO:0000313" key="19">
    <source>
        <dbReference type="Proteomes" id="UP000886520"/>
    </source>
</evidence>
<proteinExistence type="predicted"/>
<dbReference type="Pfam" id="PF07714">
    <property type="entry name" value="PK_Tyr_Ser-Thr"/>
    <property type="match status" value="1"/>
</dbReference>
<dbReference type="PROSITE" id="PS50011">
    <property type="entry name" value="PROTEIN_KINASE_DOM"/>
    <property type="match status" value="1"/>
</dbReference>
<comment type="caution">
    <text evidence="18">The sequence shown here is derived from an EMBL/GenBank/DDBJ whole genome shotgun (WGS) entry which is preliminary data.</text>
</comment>
<feature type="domain" description="Protein kinase" evidence="17">
    <location>
        <begin position="640"/>
        <end position="759"/>
    </location>
</feature>
<keyword evidence="11 15" id="KW-0472">Membrane</keyword>
<dbReference type="GO" id="GO:0016020">
    <property type="term" value="C:membrane"/>
    <property type="evidence" value="ECO:0007669"/>
    <property type="project" value="UniProtKB-SubCell"/>
</dbReference>
<feature type="chain" id="PRO_5039631802" description="non-specific serine/threonine protein kinase" evidence="16">
    <location>
        <begin position="27"/>
        <end position="759"/>
    </location>
</feature>
<dbReference type="EMBL" id="JABFUD020000022">
    <property type="protein sequence ID" value="KAI5061798.1"/>
    <property type="molecule type" value="Genomic_DNA"/>
</dbReference>
<dbReference type="Proteomes" id="UP000886520">
    <property type="component" value="Chromosome 22"/>
</dbReference>
<dbReference type="FunFam" id="3.80.10.10:FF:000041">
    <property type="entry name" value="LRR receptor-like serine/threonine-protein kinase ERECTA"/>
    <property type="match status" value="1"/>
</dbReference>
<keyword evidence="9" id="KW-0067">ATP-binding</keyword>
<evidence type="ECO:0000256" key="13">
    <source>
        <dbReference type="ARBA" id="ARBA00047899"/>
    </source>
</evidence>
<keyword evidence="8" id="KW-0547">Nucleotide-binding</keyword>
<dbReference type="InterPro" id="IPR024788">
    <property type="entry name" value="Malectin-like_Carb-bd_dom"/>
</dbReference>
<evidence type="ECO:0000256" key="6">
    <source>
        <dbReference type="ARBA" id="ARBA00022729"/>
    </source>
</evidence>
<keyword evidence="6 16" id="KW-0732">Signal</keyword>
<gene>
    <name evidence="18" type="ORF">GOP47_0022337</name>
</gene>
<evidence type="ECO:0000313" key="18">
    <source>
        <dbReference type="EMBL" id="KAI5061798.1"/>
    </source>
</evidence>
<evidence type="ECO:0000256" key="10">
    <source>
        <dbReference type="ARBA" id="ARBA00022989"/>
    </source>
</evidence>
<dbReference type="InterPro" id="IPR001245">
    <property type="entry name" value="Ser-Thr/Tyr_kinase_cat_dom"/>
</dbReference>
<dbReference type="Gene3D" id="2.60.120.430">
    <property type="entry name" value="Galactose-binding lectin"/>
    <property type="match status" value="1"/>
</dbReference>
<dbReference type="Pfam" id="PF00560">
    <property type="entry name" value="LRR_1"/>
    <property type="match status" value="1"/>
</dbReference>
<dbReference type="InterPro" id="IPR025875">
    <property type="entry name" value="Leu-rich_rpt_4"/>
</dbReference>
<evidence type="ECO:0000256" key="8">
    <source>
        <dbReference type="ARBA" id="ARBA00022741"/>
    </source>
</evidence>
<name>A0A9D4U5D6_ADICA</name>
<evidence type="ECO:0000256" key="5">
    <source>
        <dbReference type="ARBA" id="ARBA00022692"/>
    </source>
</evidence>
<dbReference type="InterPro" id="IPR001611">
    <property type="entry name" value="Leu-rich_rpt"/>
</dbReference>